<evidence type="ECO:0000256" key="1">
    <source>
        <dbReference type="SAM" id="Phobius"/>
    </source>
</evidence>
<evidence type="ECO:0000313" key="3">
    <source>
        <dbReference type="Proteomes" id="UP000549617"/>
    </source>
</evidence>
<reference evidence="2 3" key="1">
    <citation type="submission" date="2020-08" db="EMBL/GenBank/DDBJ databases">
        <title>Genomic Encyclopedia of Type Strains, Phase IV (KMG-IV): sequencing the most valuable type-strain genomes for metagenomic binning, comparative biology and taxonomic classification.</title>
        <authorList>
            <person name="Goeker M."/>
        </authorList>
    </citation>
    <scope>NUCLEOTIDE SEQUENCE [LARGE SCALE GENOMIC DNA]</scope>
    <source>
        <strain evidence="2 3">DSM 25079</strain>
    </source>
</reference>
<sequence length="31" mass="3534">MLKHLSSRSEVLASWAVLMSVWILIPQIVLI</sequence>
<proteinExistence type="predicted"/>
<keyword evidence="1" id="KW-0812">Transmembrane</keyword>
<name>A0A7W9AHY7_9SPHN</name>
<gene>
    <name evidence="2" type="ORF">FHS49_001842</name>
</gene>
<keyword evidence="1" id="KW-0472">Membrane</keyword>
<dbReference type="EMBL" id="JACIJC010000003">
    <property type="protein sequence ID" value="MBB5685826.1"/>
    <property type="molecule type" value="Genomic_DNA"/>
</dbReference>
<organism evidence="2 3">
    <name type="scientific">Sphingobium boeckii</name>
    <dbReference type="NCBI Taxonomy" id="1082345"/>
    <lineage>
        <taxon>Bacteria</taxon>
        <taxon>Pseudomonadati</taxon>
        <taxon>Pseudomonadota</taxon>
        <taxon>Alphaproteobacteria</taxon>
        <taxon>Sphingomonadales</taxon>
        <taxon>Sphingomonadaceae</taxon>
        <taxon>Sphingobium</taxon>
    </lineage>
</organism>
<accession>A0A7W9AHY7</accession>
<dbReference type="Proteomes" id="UP000549617">
    <property type="component" value="Unassembled WGS sequence"/>
</dbReference>
<feature type="transmembrane region" description="Helical" evidence="1">
    <location>
        <begin position="12"/>
        <end position="30"/>
    </location>
</feature>
<comment type="caution">
    <text evidence="2">The sequence shown here is derived from an EMBL/GenBank/DDBJ whole genome shotgun (WGS) entry which is preliminary data.</text>
</comment>
<dbReference type="AlphaFoldDB" id="A0A7W9AHY7"/>
<keyword evidence="1" id="KW-1133">Transmembrane helix</keyword>
<protein>
    <submittedName>
        <fullName evidence="2">Uncharacterized protein</fullName>
    </submittedName>
</protein>
<keyword evidence="3" id="KW-1185">Reference proteome</keyword>
<evidence type="ECO:0000313" key="2">
    <source>
        <dbReference type="EMBL" id="MBB5685826.1"/>
    </source>
</evidence>